<reference evidence="2 3" key="1">
    <citation type="journal article" date="2023" name="Insect Mol. Biol.">
        <title>Genome sequencing provides insights into the evolution of gene families encoding plant cell wall-degrading enzymes in longhorned beetles.</title>
        <authorList>
            <person name="Shin N.R."/>
            <person name="Okamura Y."/>
            <person name="Kirsch R."/>
            <person name="Pauchet Y."/>
        </authorList>
    </citation>
    <scope>NUCLEOTIDE SEQUENCE [LARGE SCALE GENOMIC DNA]</scope>
    <source>
        <strain evidence="2">EAD_L_NR</strain>
    </source>
</reference>
<evidence type="ECO:0000256" key="1">
    <source>
        <dbReference type="SAM" id="Phobius"/>
    </source>
</evidence>
<organism evidence="2 3">
    <name type="scientific">Exocentrus adspersus</name>
    <dbReference type="NCBI Taxonomy" id="1586481"/>
    <lineage>
        <taxon>Eukaryota</taxon>
        <taxon>Metazoa</taxon>
        <taxon>Ecdysozoa</taxon>
        <taxon>Arthropoda</taxon>
        <taxon>Hexapoda</taxon>
        <taxon>Insecta</taxon>
        <taxon>Pterygota</taxon>
        <taxon>Neoptera</taxon>
        <taxon>Endopterygota</taxon>
        <taxon>Coleoptera</taxon>
        <taxon>Polyphaga</taxon>
        <taxon>Cucujiformia</taxon>
        <taxon>Chrysomeloidea</taxon>
        <taxon>Cerambycidae</taxon>
        <taxon>Lamiinae</taxon>
        <taxon>Acanthocinini</taxon>
        <taxon>Exocentrus</taxon>
    </lineage>
</organism>
<protein>
    <submittedName>
        <fullName evidence="2">Uncharacterized protein</fullName>
    </submittedName>
</protein>
<evidence type="ECO:0000313" key="3">
    <source>
        <dbReference type="Proteomes" id="UP001159042"/>
    </source>
</evidence>
<accession>A0AAV8V7H1</accession>
<dbReference type="Proteomes" id="UP001159042">
    <property type="component" value="Unassembled WGS sequence"/>
</dbReference>
<keyword evidence="1" id="KW-0472">Membrane</keyword>
<feature type="transmembrane region" description="Helical" evidence="1">
    <location>
        <begin position="44"/>
        <end position="63"/>
    </location>
</feature>
<sequence>MYLMITINTNLIHATDKTCLYIFLVNLCSEICLNEEKKLSNRRILISNIISITYMGNAVFSRYSF</sequence>
<keyword evidence="1" id="KW-0812">Transmembrane</keyword>
<comment type="caution">
    <text evidence="2">The sequence shown here is derived from an EMBL/GenBank/DDBJ whole genome shotgun (WGS) entry which is preliminary data.</text>
</comment>
<keyword evidence="3" id="KW-1185">Reference proteome</keyword>
<name>A0AAV8V7H1_9CUCU</name>
<keyword evidence="1" id="KW-1133">Transmembrane helix</keyword>
<proteinExistence type="predicted"/>
<dbReference type="EMBL" id="JANEYG010000348">
    <property type="protein sequence ID" value="KAJ8910150.1"/>
    <property type="molecule type" value="Genomic_DNA"/>
</dbReference>
<dbReference type="AlphaFoldDB" id="A0AAV8V7H1"/>
<evidence type="ECO:0000313" key="2">
    <source>
        <dbReference type="EMBL" id="KAJ8910150.1"/>
    </source>
</evidence>
<gene>
    <name evidence="2" type="ORF">NQ315_010839</name>
</gene>